<dbReference type="PANTHER" id="PTHR30011">
    <property type="entry name" value="ALKANESULFONATE MONOOXYGENASE-RELATED"/>
    <property type="match status" value="1"/>
</dbReference>
<dbReference type="SUPFAM" id="SSF51679">
    <property type="entry name" value="Bacterial luciferase-like"/>
    <property type="match status" value="1"/>
</dbReference>
<evidence type="ECO:0000313" key="4">
    <source>
        <dbReference type="EMBL" id="CAB4935781.1"/>
    </source>
</evidence>
<dbReference type="PANTHER" id="PTHR30011:SF32">
    <property type="entry name" value="CONSERVED PROTEIN"/>
    <property type="match status" value="1"/>
</dbReference>
<dbReference type="EMBL" id="CAEZYR010000004">
    <property type="protein sequence ID" value="CAB4726512.1"/>
    <property type="molecule type" value="Genomic_DNA"/>
</dbReference>
<dbReference type="GO" id="GO:0016705">
    <property type="term" value="F:oxidoreductase activity, acting on paired donors, with incorporation or reduction of molecular oxygen"/>
    <property type="evidence" value="ECO:0007669"/>
    <property type="project" value="InterPro"/>
</dbReference>
<accession>A0A6J7AL19</accession>
<evidence type="ECO:0000313" key="2">
    <source>
        <dbReference type="EMBL" id="CAB4726512.1"/>
    </source>
</evidence>
<feature type="domain" description="Luciferase-like" evidence="1">
    <location>
        <begin position="12"/>
        <end position="219"/>
    </location>
</feature>
<evidence type="ECO:0000313" key="3">
    <source>
        <dbReference type="EMBL" id="CAB4833503.1"/>
    </source>
</evidence>
<dbReference type="EMBL" id="CAFABA010000077">
    <property type="protein sequence ID" value="CAB4833503.1"/>
    <property type="molecule type" value="Genomic_DNA"/>
</dbReference>
<name>A0A6J7AL19_9ZZZZ</name>
<dbReference type="NCBIfam" id="TIGR03619">
    <property type="entry name" value="F420_Rv2161c"/>
    <property type="match status" value="1"/>
</dbReference>
<sequence length="288" mass="32017">MRYWMAYMFEDTSQMLEIARAADELGFAGIAVADHIAVPEGFSSVHPSGENPFDLRSNFPDPFTSIAAMATVTTRLRFMPYVYILPMREPFSIAKQAGTVAALSQHRLALGVGVGWLREEIELLGFDPATRGRRTDEMIEILRRFWRDGVAEFHGEFYDFGPTGMYPVPDGPIPIWIGGKSRVALDRAARNDGWLGMNYSLDEIDVLLEALREARARSFDAGVDRTKPFETMVIPNAMPTPQIFDELAEKGVTSTVCMPWNLGDPAIAPVGAKIDAMATFAEQFIEGR</sequence>
<dbReference type="Pfam" id="PF00296">
    <property type="entry name" value="Bac_luciferase"/>
    <property type="match status" value="1"/>
</dbReference>
<dbReference type="EMBL" id="CAFBMH010000177">
    <property type="protein sequence ID" value="CAB4935781.1"/>
    <property type="molecule type" value="Genomic_DNA"/>
</dbReference>
<dbReference type="Gene3D" id="3.20.20.30">
    <property type="entry name" value="Luciferase-like domain"/>
    <property type="match status" value="1"/>
</dbReference>
<dbReference type="InterPro" id="IPR051260">
    <property type="entry name" value="Diverse_substr_monoxygenases"/>
</dbReference>
<organism evidence="3">
    <name type="scientific">freshwater metagenome</name>
    <dbReference type="NCBI Taxonomy" id="449393"/>
    <lineage>
        <taxon>unclassified sequences</taxon>
        <taxon>metagenomes</taxon>
        <taxon>ecological metagenomes</taxon>
    </lineage>
</organism>
<gene>
    <name evidence="2" type="ORF">UFOPK2754_00177</name>
    <name evidence="3" type="ORF">UFOPK3139_01822</name>
    <name evidence="4" type="ORF">UFOPK3543_02943</name>
</gene>
<protein>
    <submittedName>
        <fullName evidence="3">Unannotated protein</fullName>
    </submittedName>
</protein>
<dbReference type="InterPro" id="IPR011251">
    <property type="entry name" value="Luciferase-like_dom"/>
</dbReference>
<dbReference type="InterPro" id="IPR036661">
    <property type="entry name" value="Luciferase-like_sf"/>
</dbReference>
<proteinExistence type="predicted"/>
<reference evidence="3" key="1">
    <citation type="submission" date="2020-05" db="EMBL/GenBank/DDBJ databases">
        <authorList>
            <person name="Chiriac C."/>
            <person name="Salcher M."/>
            <person name="Ghai R."/>
            <person name="Kavagutti S V."/>
        </authorList>
    </citation>
    <scope>NUCLEOTIDE SEQUENCE</scope>
</reference>
<dbReference type="InterPro" id="IPR019921">
    <property type="entry name" value="Lucif-like_OxRdtase_Rv2161c"/>
</dbReference>
<dbReference type="AlphaFoldDB" id="A0A6J7AL19"/>
<evidence type="ECO:0000259" key="1">
    <source>
        <dbReference type="Pfam" id="PF00296"/>
    </source>
</evidence>